<keyword evidence="3" id="KW-1185">Reference proteome</keyword>
<protein>
    <submittedName>
        <fullName evidence="2">Uncharacterized protein</fullName>
    </submittedName>
</protein>
<evidence type="ECO:0000313" key="3">
    <source>
        <dbReference type="Proteomes" id="UP001438707"/>
    </source>
</evidence>
<feature type="region of interest" description="Disordered" evidence="1">
    <location>
        <begin position="343"/>
        <end position="374"/>
    </location>
</feature>
<dbReference type="Proteomes" id="UP001438707">
    <property type="component" value="Unassembled WGS sequence"/>
</dbReference>
<proteinExistence type="predicted"/>
<feature type="region of interest" description="Disordered" evidence="1">
    <location>
        <begin position="179"/>
        <end position="249"/>
    </location>
</feature>
<gene>
    <name evidence="2" type="ORF">WJX74_007761</name>
</gene>
<evidence type="ECO:0000313" key="2">
    <source>
        <dbReference type="EMBL" id="KAK9834696.1"/>
    </source>
</evidence>
<feature type="region of interest" description="Disordered" evidence="1">
    <location>
        <begin position="125"/>
        <end position="146"/>
    </location>
</feature>
<dbReference type="EMBL" id="JALJOS010000009">
    <property type="protein sequence ID" value="KAK9834696.1"/>
    <property type="molecule type" value="Genomic_DNA"/>
</dbReference>
<reference evidence="2 3" key="1">
    <citation type="journal article" date="2024" name="Nat. Commun.">
        <title>Phylogenomics reveals the evolutionary origins of lichenization in chlorophyte algae.</title>
        <authorList>
            <person name="Puginier C."/>
            <person name="Libourel C."/>
            <person name="Otte J."/>
            <person name="Skaloud P."/>
            <person name="Haon M."/>
            <person name="Grisel S."/>
            <person name="Petersen M."/>
            <person name="Berrin J.G."/>
            <person name="Delaux P.M."/>
            <person name="Dal Grande F."/>
            <person name="Keller J."/>
        </authorList>
    </citation>
    <scope>NUCLEOTIDE SEQUENCE [LARGE SCALE GENOMIC DNA]</scope>
    <source>
        <strain evidence="2 3">SAG 2145</strain>
    </source>
</reference>
<dbReference type="AlphaFoldDB" id="A0AAW1RMV4"/>
<comment type="caution">
    <text evidence="2">The sequence shown here is derived from an EMBL/GenBank/DDBJ whole genome shotgun (WGS) entry which is preliminary data.</text>
</comment>
<organism evidence="2 3">
    <name type="scientific">Apatococcus lobatus</name>
    <dbReference type="NCBI Taxonomy" id="904363"/>
    <lineage>
        <taxon>Eukaryota</taxon>
        <taxon>Viridiplantae</taxon>
        <taxon>Chlorophyta</taxon>
        <taxon>core chlorophytes</taxon>
        <taxon>Trebouxiophyceae</taxon>
        <taxon>Chlorellales</taxon>
        <taxon>Chlorellaceae</taxon>
        <taxon>Apatococcus</taxon>
    </lineage>
</organism>
<feature type="region of interest" description="Disordered" evidence="1">
    <location>
        <begin position="298"/>
        <end position="328"/>
    </location>
</feature>
<feature type="compositionally biased region" description="Low complexity" evidence="1">
    <location>
        <begin position="344"/>
        <end position="363"/>
    </location>
</feature>
<evidence type="ECO:0000256" key="1">
    <source>
        <dbReference type="SAM" id="MobiDB-lite"/>
    </source>
</evidence>
<sequence>MPRRHLKRASALLSKHYKLGCSGLQSKQAHFKAHAAYSVQANPAGALIYQKSSAIQSATHRPSQNASISHAPLGSIHSFAAEPYMRPHAPRSQHTRTCVSPYISSSAFHGSRPVHFRPPCFSARPFSQRSHPHTQHPPAISPVPSRVLRRLRAPGSLGLMRQHPAQPRVSESSPLWGLSQLSSRHHSSNHGGWSSRTSPRTSRRAGFADCVRDSHHPEGSQTSRQHGAGMRGRDREDLWGRGRHGGLPEQRMTSFQAGLAELCREQHAQRGTAYRERRQESRALSRLQTAGLAAGLAHLSRHRDAHSSHLARQQLATPRPPPTAHRMVTQSHGGLDRLAYAMHSRSQAAAQSAASSTRPAAPQHAAQRSLDRHRIRQQRNGAALSTLQTIFE</sequence>
<name>A0AAW1RMV4_9CHLO</name>
<feature type="compositionally biased region" description="Basic and acidic residues" evidence="1">
    <location>
        <begin position="231"/>
        <end position="240"/>
    </location>
</feature>
<accession>A0AAW1RMV4</accession>